<comment type="caution">
    <text evidence="1">The sequence shown here is derived from an EMBL/GenBank/DDBJ whole genome shotgun (WGS) entry which is preliminary data.</text>
</comment>
<dbReference type="Proteomes" id="UP000468717">
    <property type="component" value="Unassembled WGS sequence"/>
</dbReference>
<dbReference type="AlphaFoldDB" id="A0A6I1HJ62"/>
<evidence type="ECO:0008006" key="3">
    <source>
        <dbReference type="Google" id="ProtNLM"/>
    </source>
</evidence>
<dbReference type="EMBL" id="WFLI01000058">
    <property type="protein sequence ID" value="KAB8058694.1"/>
    <property type="molecule type" value="Genomic_DNA"/>
</dbReference>
<evidence type="ECO:0000313" key="1">
    <source>
        <dbReference type="EMBL" id="KAB8058694.1"/>
    </source>
</evidence>
<sequence>MAFNPLTQWLSFGKSSLDVYKQFASAGDASLREAGAHAGPAQMAQLLKATLEMSKEWSEAQSDAYAALFRTQLASFDARLTSDTVLTLMDLHAQLSNDLSAQSNGTIKGFAQRAHACVQDLQAAQTRDDVSMVVAGFLTDVGGVLRTGAEETASLLNAAQAASGILTHKALDDMAQGRQAPAD</sequence>
<keyword evidence="2" id="KW-1185">Reference proteome</keyword>
<evidence type="ECO:0000313" key="2">
    <source>
        <dbReference type="Proteomes" id="UP000468717"/>
    </source>
</evidence>
<gene>
    <name evidence="1" type="ORF">GCN75_27370</name>
</gene>
<organism evidence="1 2">
    <name type="scientific">Janthinobacterium violaceinigrum</name>
    <dbReference type="NCBI Taxonomy" id="2654252"/>
    <lineage>
        <taxon>Bacteria</taxon>
        <taxon>Pseudomonadati</taxon>
        <taxon>Pseudomonadota</taxon>
        <taxon>Betaproteobacteria</taxon>
        <taxon>Burkholderiales</taxon>
        <taxon>Oxalobacteraceae</taxon>
        <taxon>Janthinobacterium</taxon>
    </lineage>
</organism>
<name>A0A6I1HJ62_9BURK</name>
<accession>A0A6I1HJ62</accession>
<proteinExistence type="predicted"/>
<dbReference type="RefSeq" id="WP_152285160.1">
    <property type="nucleotide sequence ID" value="NZ_WFLI01000058.1"/>
</dbReference>
<protein>
    <recommendedName>
        <fullName evidence="3">Phasin family protein</fullName>
    </recommendedName>
</protein>
<reference evidence="1 2" key="1">
    <citation type="submission" date="2019-10" db="EMBL/GenBank/DDBJ databases">
        <title>Three novel species isolated from a subtropical stream in China.</title>
        <authorList>
            <person name="Lu H."/>
        </authorList>
    </citation>
    <scope>NUCLEOTIDE SEQUENCE [LARGE SCALE GENOMIC DNA]</scope>
    <source>
        <strain evidence="1 2">FT13W</strain>
    </source>
</reference>